<dbReference type="AlphaFoldDB" id="A0A8S3SUQ8"/>
<protein>
    <submittedName>
        <fullName evidence="1">Uncharacterized protein</fullName>
    </submittedName>
</protein>
<keyword evidence="2" id="KW-1185">Reference proteome</keyword>
<sequence>MSGIYGNGRHDVRNQIRKGHDVEVYQRKGHYSTPTEGSMIYILNGKGMMLEAYQWKGMIDTPMERYDAEVYTNGKGMVFEVYQWKKYTNGKGYDIDIPIGKGMMLEINQWKGMILSNNRRYDDPSIPMERLTNGKGMILKSMGYDIRSMQWKKEYEVVKYTNGKVLYQYQKEDMVLDIPMEGIIVLKLPMEDKNIEVLSMEEI</sequence>
<comment type="caution">
    <text evidence="1">The sequence shown here is derived from an EMBL/GenBank/DDBJ whole genome shotgun (WGS) entry which is preliminary data.</text>
</comment>
<reference evidence="1" key="1">
    <citation type="submission" date="2021-03" db="EMBL/GenBank/DDBJ databases">
        <authorList>
            <person name="Bekaert M."/>
        </authorList>
    </citation>
    <scope>NUCLEOTIDE SEQUENCE</scope>
</reference>
<name>A0A8S3SUQ8_MYTED</name>
<gene>
    <name evidence="1" type="ORF">MEDL_37562</name>
</gene>
<evidence type="ECO:0000313" key="2">
    <source>
        <dbReference type="Proteomes" id="UP000683360"/>
    </source>
</evidence>
<organism evidence="1 2">
    <name type="scientific">Mytilus edulis</name>
    <name type="common">Blue mussel</name>
    <dbReference type="NCBI Taxonomy" id="6550"/>
    <lineage>
        <taxon>Eukaryota</taxon>
        <taxon>Metazoa</taxon>
        <taxon>Spiralia</taxon>
        <taxon>Lophotrochozoa</taxon>
        <taxon>Mollusca</taxon>
        <taxon>Bivalvia</taxon>
        <taxon>Autobranchia</taxon>
        <taxon>Pteriomorphia</taxon>
        <taxon>Mytilida</taxon>
        <taxon>Mytiloidea</taxon>
        <taxon>Mytilidae</taxon>
        <taxon>Mytilinae</taxon>
        <taxon>Mytilus</taxon>
    </lineage>
</organism>
<evidence type="ECO:0000313" key="1">
    <source>
        <dbReference type="EMBL" id="CAG2224350.1"/>
    </source>
</evidence>
<proteinExistence type="predicted"/>
<dbReference type="EMBL" id="CAJPWZ010001802">
    <property type="protein sequence ID" value="CAG2224350.1"/>
    <property type="molecule type" value="Genomic_DNA"/>
</dbReference>
<accession>A0A8S3SUQ8</accession>
<dbReference type="Proteomes" id="UP000683360">
    <property type="component" value="Unassembled WGS sequence"/>
</dbReference>